<dbReference type="PANTHER" id="PTHR31336">
    <property type="entry name" value="LIN37 HOMOLOG"/>
    <property type="match status" value="1"/>
</dbReference>
<keyword evidence="3" id="KW-1185">Reference proteome</keyword>
<name>A0A443SHE3_9ACAR</name>
<dbReference type="GO" id="GO:0031523">
    <property type="term" value="C:Myb complex"/>
    <property type="evidence" value="ECO:0007669"/>
    <property type="project" value="TreeGrafter"/>
</dbReference>
<reference evidence="2 3" key="1">
    <citation type="journal article" date="2018" name="Gigascience">
        <title>Genomes of trombidid mites reveal novel predicted allergens and laterally-transferred genes associated with secondary metabolism.</title>
        <authorList>
            <person name="Dong X."/>
            <person name="Chaisiri K."/>
            <person name="Xia D."/>
            <person name="Armstrong S.D."/>
            <person name="Fang Y."/>
            <person name="Donnelly M.J."/>
            <person name="Kadowaki T."/>
            <person name="McGarry J.W."/>
            <person name="Darby A.C."/>
            <person name="Makepeace B.L."/>
        </authorList>
    </citation>
    <scope>NUCLEOTIDE SEQUENCE [LARGE SCALE GENOMIC DNA]</scope>
    <source>
        <strain evidence="2">UoL-UT</strain>
    </source>
</reference>
<dbReference type="EMBL" id="NCKV01002370">
    <property type="protein sequence ID" value="RWS26940.1"/>
    <property type="molecule type" value="Genomic_DNA"/>
</dbReference>
<evidence type="ECO:0000256" key="1">
    <source>
        <dbReference type="SAM" id="MobiDB-lite"/>
    </source>
</evidence>
<feature type="compositionally biased region" description="Acidic residues" evidence="1">
    <location>
        <begin position="43"/>
        <end position="54"/>
    </location>
</feature>
<dbReference type="GO" id="GO:0000122">
    <property type="term" value="P:negative regulation of transcription by RNA polymerase II"/>
    <property type="evidence" value="ECO:0007669"/>
    <property type="project" value="TreeGrafter"/>
</dbReference>
<evidence type="ECO:0000313" key="2">
    <source>
        <dbReference type="EMBL" id="RWS26940.1"/>
    </source>
</evidence>
<dbReference type="STRING" id="299467.A0A443SHE3"/>
<proteinExistence type="predicted"/>
<dbReference type="InterPro" id="IPR028226">
    <property type="entry name" value="LIN37"/>
</dbReference>
<gene>
    <name evidence="2" type="ORF">B4U80_08757</name>
</gene>
<comment type="caution">
    <text evidence="2">The sequence shown here is derived from an EMBL/GenBank/DDBJ whole genome shotgun (WGS) entry which is preliminary data.</text>
</comment>
<feature type="region of interest" description="Disordered" evidence="1">
    <location>
        <begin position="39"/>
        <end position="81"/>
    </location>
</feature>
<feature type="compositionally biased region" description="Basic residues" evidence="1">
    <location>
        <begin position="1"/>
        <end position="10"/>
    </location>
</feature>
<sequence length="263" mass="30769">MAPIMRRTKSAKSSTKSENFGELDSARIKLNDALDHIWKGENTNDDDMDADDQMDTSPQHKIKRTRGPRKSDSFSFSSKKRMREDGYTKTSSFVVKLFDRSIDLAQFSQNSNNEDSSLYPVCRAWIRNQSHAYFDESHDTMENNYANEDSENEKPVGIYNLPAPLPPHKTEQRNSQDLRILKISKERLSTSEIDELIDSDKSDLMFDSLLQQNLVHWKQVRQQWKRLIQENESRYKHSCSVLKSMYERSIYADRDTEQLKNVE</sequence>
<dbReference type="OrthoDB" id="6287771at2759"/>
<evidence type="ECO:0000313" key="3">
    <source>
        <dbReference type="Proteomes" id="UP000288716"/>
    </source>
</evidence>
<dbReference type="GO" id="GO:0017053">
    <property type="term" value="C:transcription repressor complex"/>
    <property type="evidence" value="ECO:0007669"/>
    <property type="project" value="InterPro"/>
</dbReference>
<organism evidence="2 3">
    <name type="scientific">Leptotrombidium deliense</name>
    <dbReference type="NCBI Taxonomy" id="299467"/>
    <lineage>
        <taxon>Eukaryota</taxon>
        <taxon>Metazoa</taxon>
        <taxon>Ecdysozoa</taxon>
        <taxon>Arthropoda</taxon>
        <taxon>Chelicerata</taxon>
        <taxon>Arachnida</taxon>
        <taxon>Acari</taxon>
        <taxon>Acariformes</taxon>
        <taxon>Trombidiformes</taxon>
        <taxon>Prostigmata</taxon>
        <taxon>Anystina</taxon>
        <taxon>Parasitengona</taxon>
        <taxon>Trombiculoidea</taxon>
        <taxon>Trombiculidae</taxon>
        <taxon>Leptotrombidium</taxon>
    </lineage>
</organism>
<accession>A0A443SHE3</accession>
<dbReference type="Proteomes" id="UP000288716">
    <property type="component" value="Unassembled WGS sequence"/>
</dbReference>
<protein>
    <submittedName>
        <fullName evidence="2">Protein lin-37-like protein</fullName>
    </submittedName>
</protein>
<dbReference type="VEuPathDB" id="VectorBase:LDEU005099"/>
<feature type="region of interest" description="Disordered" evidence="1">
    <location>
        <begin position="1"/>
        <end position="22"/>
    </location>
</feature>
<dbReference type="AlphaFoldDB" id="A0A443SHE3"/>
<dbReference type="Pfam" id="PF15306">
    <property type="entry name" value="LIN37"/>
    <property type="match status" value="1"/>
</dbReference>
<dbReference type="PANTHER" id="PTHR31336:SF3">
    <property type="entry name" value="PROTEIN LIN-37 HOMOLOG"/>
    <property type="match status" value="1"/>
</dbReference>